<comment type="caution">
    <text evidence="2">The sequence shown here is derived from an EMBL/GenBank/DDBJ whole genome shotgun (WGS) entry which is preliminary data.</text>
</comment>
<dbReference type="EMBL" id="JAPFFK010000015">
    <property type="protein sequence ID" value="KAJ6713370.1"/>
    <property type="molecule type" value="Genomic_DNA"/>
</dbReference>
<gene>
    <name evidence="2" type="ORF">OIU79_009374</name>
</gene>
<dbReference type="AlphaFoldDB" id="A0A9Q0YX54"/>
<dbReference type="PANTHER" id="PTHR35507:SF1">
    <property type="entry name" value="TMF_TATA_BD DOMAIN-CONTAINING PROTEIN"/>
    <property type="match status" value="1"/>
</dbReference>
<feature type="region of interest" description="Disordered" evidence="1">
    <location>
        <begin position="77"/>
        <end position="100"/>
    </location>
</feature>
<organism evidence="2 3">
    <name type="scientific">Salix purpurea</name>
    <name type="common">Purple osier willow</name>
    <dbReference type="NCBI Taxonomy" id="77065"/>
    <lineage>
        <taxon>Eukaryota</taxon>
        <taxon>Viridiplantae</taxon>
        <taxon>Streptophyta</taxon>
        <taxon>Embryophyta</taxon>
        <taxon>Tracheophyta</taxon>
        <taxon>Spermatophyta</taxon>
        <taxon>Magnoliopsida</taxon>
        <taxon>eudicotyledons</taxon>
        <taxon>Gunneridae</taxon>
        <taxon>Pentapetalae</taxon>
        <taxon>rosids</taxon>
        <taxon>fabids</taxon>
        <taxon>Malpighiales</taxon>
        <taxon>Salicaceae</taxon>
        <taxon>Saliceae</taxon>
        <taxon>Salix</taxon>
    </lineage>
</organism>
<name>A0A9Q0YX54_SALPP</name>
<evidence type="ECO:0000313" key="2">
    <source>
        <dbReference type="EMBL" id="KAJ6713370.1"/>
    </source>
</evidence>
<evidence type="ECO:0000313" key="3">
    <source>
        <dbReference type="Proteomes" id="UP001151532"/>
    </source>
</evidence>
<dbReference type="OrthoDB" id="1749525at2759"/>
<sequence>MNSFAIDQDISNLKRECEEKDATIKDLTGILQSNNMAGSKRIQELEDIVCRKNTMITRLRKDMMVLEQKTVRNIVYDMDSTASPSSSDSDSSPVNRPQVPSAKVEVTLIRIVQL</sequence>
<feature type="compositionally biased region" description="Low complexity" evidence="1">
    <location>
        <begin position="83"/>
        <end position="93"/>
    </location>
</feature>
<dbReference type="Proteomes" id="UP001151532">
    <property type="component" value="Chromosome 1"/>
</dbReference>
<reference evidence="2" key="2">
    <citation type="journal article" date="2023" name="Int. J. Mol. Sci.">
        <title>De Novo Assembly and Annotation of 11 Diverse Shrub Willow (Salix) Genomes Reveals Novel Gene Organization in Sex-Linked Regions.</title>
        <authorList>
            <person name="Hyden B."/>
            <person name="Feng K."/>
            <person name="Yates T.B."/>
            <person name="Jawdy S."/>
            <person name="Cereghino C."/>
            <person name="Smart L.B."/>
            <person name="Muchero W."/>
        </authorList>
    </citation>
    <scope>NUCLEOTIDE SEQUENCE</scope>
    <source>
        <tissue evidence="2">Shoot tip</tissue>
    </source>
</reference>
<protein>
    <submittedName>
        <fullName evidence="2">Uncharacterized protein</fullName>
    </submittedName>
</protein>
<keyword evidence="3" id="KW-1185">Reference proteome</keyword>
<accession>A0A9Q0YX54</accession>
<dbReference type="PANTHER" id="PTHR35507">
    <property type="entry name" value="OS09G0488600 PROTEIN"/>
    <property type="match status" value="1"/>
</dbReference>
<reference evidence="2" key="1">
    <citation type="submission" date="2022-11" db="EMBL/GenBank/DDBJ databases">
        <authorList>
            <person name="Hyden B.L."/>
            <person name="Feng K."/>
            <person name="Yates T."/>
            <person name="Jawdy S."/>
            <person name="Smart L.B."/>
            <person name="Muchero W."/>
        </authorList>
    </citation>
    <scope>NUCLEOTIDE SEQUENCE</scope>
    <source>
        <tissue evidence="2">Shoot tip</tissue>
    </source>
</reference>
<evidence type="ECO:0000256" key="1">
    <source>
        <dbReference type="SAM" id="MobiDB-lite"/>
    </source>
</evidence>
<proteinExistence type="predicted"/>